<sequence length="51" mass="5688">MVVSVADGLIDEIGTTEPPGDARFCVCLEARRRPLRRSVRSSFAYLSDEMD</sequence>
<evidence type="ECO:0000313" key="3">
    <source>
        <dbReference type="Proteomes" id="UP000030765"/>
    </source>
</evidence>
<dbReference type="VEuPathDB" id="VectorBase:ASIC009138"/>
<dbReference type="EMBL" id="ATLV01016709">
    <property type="status" value="NOT_ANNOTATED_CDS"/>
    <property type="molecule type" value="Genomic_DNA"/>
</dbReference>
<proteinExistence type="predicted"/>
<keyword evidence="3" id="KW-1185">Reference proteome</keyword>
<name>A0A084VU97_ANOSI</name>
<dbReference type="EMBL" id="KE525103">
    <property type="protein sequence ID" value="KFB41541.1"/>
    <property type="molecule type" value="Genomic_DNA"/>
</dbReference>
<evidence type="ECO:0000313" key="2">
    <source>
        <dbReference type="EnsemblMetazoa" id="ASIC009138-PA"/>
    </source>
</evidence>
<dbReference type="EnsemblMetazoa" id="ASIC009138-RA">
    <property type="protein sequence ID" value="ASIC009138-PA"/>
    <property type="gene ID" value="ASIC009138"/>
</dbReference>
<dbReference type="Proteomes" id="UP000030765">
    <property type="component" value="Unassembled WGS sequence"/>
</dbReference>
<reference evidence="1 3" key="1">
    <citation type="journal article" date="2014" name="BMC Genomics">
        <title>Genome sequence of Anopheles sinensis provides insight into genetics basis of mosquito competence for malaria parasites.</title>
        <authorList>
            <person name="Zhou D."/>
            <person name="Zhang D."/>
            <person name="Ding G."/>
            <person name="Shi L."/>
            <person name="Hou Q."/>
            <person name="Ye Y."/>
            <person name="Xu Y."/>
            <person name="Zhou H."/>
            <person name="Xiong C."/>
            <person name="Li S."/>
            <person name="Yu J."/>
            <person name="Hong S."/>
            <person name="Yu X."/>
            <person name="Zou P."/>
            <person name="Chen C."/>
            <person name="Chang X."/>
            <person name="Wang W."/>
            <person name="Lv Y."/>
            <person name="Sun Y."/>
            <person name="Ma L."/>
            <person name="Shen B."/>
            <person name="Zhu C."/>
        </authorList>
    </citation>
    <scope>NUCLEOTIDE SEQUENCE [LARGE SCALE GENOMIC DNA]</scope>
</reference>
<evidence type="ECO:0000313" key="1">
    <source>
        <dbReference type="EMBL" id="KFB41541.1"/>
    </source>
</evidence>
<dbReference type="AlphaFoldDB" id="A0A084VU97"/>
<protein>
    <submittedName>
        <fullName evidence="1 2">Uncharacterized protein</fullName>
    </submittedName>
</protein>
<gene>
    <name evidence="1" type="ORF">ZHAS_00009138</name>
</gene>
<organism evidence="1">
    <name type="scientific">Anopheles sinensis</name>
    <name type="common">Mosquito</name>
    <dbReference type="NCBI Taxonomy" id="74873"/>
    <lineage>
        <taxon>Eukaryota</taxon>
        <taxon>Metazoa</taxon>
        <taxon>Ecdysozoa</taxon>
        <taxon>Arthropoda</taxon>
        <taxon>Hexapoda</taxon>
        <taxon>Insecta</taxon>
        <taxon>Pterygota</taxon>
        <taxon>Neoptera</taxon>
        <taxon>Endopterygota</taxon>
        <taxon>Diptera</taxon>
        <taxon>Nematocera</taxon>
        <taxon>Culicoidea</taxon>
        <taxon>Culicidae</taxon>
        <taxon>Anophelinae</taxon>
        <taxon>Anopheles</taxon>
    </lineage>
</organism>
<accession>A0A084VU97</accession>
<reference evidence="2" key="2">
    <citation type="submission" date="2020-05" db="UniProtKB">
        <authorList>
            <consortium name="EnsemblMetazoa"/>
        </authorList>
    </citation>
    <scope>IDENTIFICATION</scope>
</reference>